<dbReference type="PROSITE" id="PS50932">
    <property type="entry name" value="HTH_LACI_2"/>
    <property type="match status" value="1"/>
</dbReference>
<keyword evidence="7" id="KW-1185">Reference proteome</keyword>
<reference evidence="6 7" key="1">
    <citation type="submission" date="2015-02" db="EMBL/GenBank/DDBJ databases">
        <title>Draft genome sequences of ten Microbacterium spp. with emphasis on heavy metal contaminated environments.</title>
        <authorList>
            <person name="Corretto E."/>
        </authorList>
    </citation>
    <scope>NUCLEOTIDE SEQUENCE [LARGE SCALE GENOMIC DNA]</scope>
    <source>
        <strain evidence="6 7">SA35</strain>
    </source>
</reference>
<dbReference type="CDD" id="cd01392">
    <property type="entry name" value="HTH_LacI"/>
    <property type="match status" value="1"/>
</dbReference>
<dbReference type="InterPro" id="IPR010982">
    <property type="entry name" value="Lambda_DNA-bd_dom_sf"/>
</dbReference>
<evidence type="ECO:0000256" key="4">
    <source>
        <dbReference type="ARBA" id="ARBA00023163"/>
    </source>
</evidence>
<sequence length="345" mass="36949">MTTNKNGRVTQREIAKIAGVSQATVSMVLNDKDYSNVRIPEATRARVMRAIEQTTYVADPAARRLAGLDNKILGIFTYEPALSAESMDFYGPLLNGIERAAERLSCDLLFFTASPLVDGSRSLFHKNTRFRLADGCLLLGQQMNSAELARLVAEDFPFVAIGRRDEPDVPYVGIDYLSLTGRIIRRLDELGHERAIYLHHGTIAPAAADRRSGIAQSASGLRIAVTSVDVSGLDADAIARRVVEADVTAVIAEDSFLTEAAAAALASAAAQTSFSYVALADVAGHSIGSAPLSGFDLRREAVASRALSLLQDIVLADPAESADLQKQVLLAGEVVDGATLHEVRR</sequence>
<dbReference type="InterPro" id="IPR001761">
    <property type="entry name" value="Peripla_BP/Lac1_sug-bd_dom"/>
</dbReference>
<comment type="caution">
    <text evidence="6">The sequence shown here is derived from an EMBL/GenBank/DDBJ whole genome shotgun (WGS) entry which is preliminary data.</text>
</comment>
<keyword evidence="4" id="KW-0804">Transcription</keyword>
<dbReference type="PANTHER" id="PTHR30146">
    <property type="entry name" value="LACI-RELATED TRANSCRIPTIONAL REPRESSOR"/>
    <property type="match status" value="1"/>
</dbReference>
<name>A0A0M2HPI4_9MICO</name>
<organism evidence="6 7">
    <name type="scientific">Microbacterium hydrocarbonoxydans</name>
    <dbReference type="NCBI Taxonomy" id="273678"/>
    <lineage>
        <taxon>Bacteria</taxon>
        <taxon>Bacillati</taxon>
        <taxon>Actinomycetota</taxon>
        <taxon>Actinomycetes</taxon>
        <taxon>Micrococcales</taxon>
        <taxon>Microbacteriaceae</taxon>
        <taxon>Microbacterium</taxon>
    </lineage>
</organism>
<dbReference type="SUPFAM" id="SSF53822">
    <property type="entry name" value="Periplasmic binding protein-like I"/>
    <property type="match status" value="1"/>
</dbReference>
<dbReference type="RefSeq" id="WP_045256452.1">
    <property type="nucleotide sequence ID" value="NZ_JYJB01000006.1"/>
</dbReference>
<evidence type="ECO:0000259" key="5">
    <source>
        <dbReference type="PROSITE" id="PS50932"/>
    </source>
</evidence>
<evidence type="ECO:0000313" key="6">
    <source>
        <dbReference type="EMBL" id="KJL48616.1"/>
    </source>
</evidence>
<dbReference type="Proteomes" id="UP000033900">
    <property type="component" value="Unassembled WGS sequence"/>
</dbReference>
<dbReference type="Gene3D" id="3.40.50.2300">
    <property type="match status" value="2"/>
</dbReference>
<dbReference type="EMBL" id="JYJB01000006">
    <property type="protein sequence ID" value="KJL48616.1"/>
    <property type="molecule type" value="Genomic_DNA"/>
</dbReference>
<keyword evidence="1" id="KW-0678">Repressor</keyword>
<dbReference type="Pfam" id="PF00356">
    <property type="entry name" value="LacI"/>
    <property type="match status" value="1"/>
</dbReference>
<proteinExistence type="predicted"/>
<keyword evidence="3" id="KW-0238">DNA-binding</keyword>
<gene>
    <name evidence="6" type="primary">malR</name>
    <name evidence="6" type="ORF">RS84_00783</name>
</gene>
<protein>
    <submittedName>
        <fullName evidence="6">HTH-type transcriptional regulator MalR</fullName>
    </submittedName>
</protein>
<evidence type="ECO:0000256" key="3">
    <source>
        <dbReference type="ARBA" id="ARBA00023125"/>
    </source>
</evidence>
<evidence type="ECO:0000313" key="7">
    <source>
        <dbReference type="Proteomes" id="UP000033900"/>
    </source>
</evidence>
<accession>A0A0M2HPI4</accession>
<dbReference type="Pfam" id="PF00532">
    <property type="entry name" value="Peripla_BP_1"/>
    <property type="match status" value="1"/>
</dbReference>
<dbReference type="PANTHER" id="PTHR30146:SF148">
    <property type="entry name" value="HTH-TYPE TRANSCRIPTIONAL REPRESSOR PURR-RELATED"/>
    <property type="match status" value="1"/>
</dbReference>
<dbReference type="STRING" id="273678.RS84_00783"/>
<dbReference type="SUPFAM" id="SSF47413">
    <property type="entry name" value="lambda repressor-like DNA-binding domains"/>
    <property type="match status" value="1"/>
</dbReference>
<dbReference type="AlphaFoldDB" id="A0A0M2HPI4"/>
<dbReference type="OrthoDB" id="9790412at2"/>
<dbReference type="Gene3D" id="1.10.260.40">
    <property type="entry name" value="lambda repressor-like DNA-binding domains"/>
    <property type="match status" value="1"/>
</dbReference>
<dbReference type="InterPro" id="IPR000843">
    <property type="entry name" value="HTH_LacI"/>
</dbReference>
<dbReference type="InterPro" id="IPR028082">
    <property type="entry name" value="Peripla_BP_I"/>
</dbReference>
<dbReference type="GO" id="GO:0003700">
    <property type="term" value="F:DNA-binding transcription factor activity"/>
    <property type="evidence" value="ECO:0007669"/>
    <property type="project" value="TreeGrafter"/>
</dbReference>
<evidence type="ECO:0000256" key="2">
    <source>
        <dbReference type="ARBA" id="ARBA00023015"/>
    </source>
</evidence>
<dbReference type="GO" id="GO:0000976">
    <property type="term" value="F:transcription cis-regulatory region binding"/>
    <property type="evidence" value="ECO:0007669"/>
    <property type="project" value="TreeGrafter"/>
</dbReference>
<feature type="domain" description="HTH lacI-type" evidence="5">
    <location>
        <begin position="9"/>
        <end position="67"/>
    </location>
</feature>
<dbReference type="PATRIC" id="fig|273678.4.peg.777"/>
<keyword evidence="2" id="KW-0805">Transcription regulation</keyword>
<evidence type="ECO:0000256" key="1">
    <source>
        <dbReference type="ARBA" id="ARBA00022491"/>
    </source>
</evidence>
<dbReference type="SMART" id="SM00354">
    <property type="entry name" value="HTH_LACI"/>
    <property type="match status" value="1"/>
</dbReference>